<organism evidence="5 6">
    <name type="scientific">Thalassococcus arenae</name>
    <dbReference type="NCBI Taxonomy" id="2851652"/>
    <lineage>
        <taxon>Bacteria</taxon>
        <taxon>Pseudomonadati</taxon>
        <taxon>Pseudomonadota</taxon>
        <taxon>Alphaproteobacteria</taxon>
        <taxon>Rhodobacterales</taxon>
        <taxon>Roseobacteraceae</taxon>
        <taxon>Thalassococcus</taxon>
    </lineage>
</organism>
<evidence type="ECO:0000256" key="2">
    <source>
        <dbReference type="ARBA" id="ARBA00022723"/>
    </source>
</evidence>
<keyword evidence="3" id="KW-0378">Hydrolase</keyword>
<protein>
    <submittedName>
        <fullName evidence="5">Inositol monophosphatase</fullName>
    </submittedName>
</protein>
<comment type="similarity">
    <text evidence="1">Belongs to the inositol monophosphatase superfamily.</text>
</comment>
<dbReference type="CDD" id="cd01637">
    <property type="entry name" value="IMPase_like"/>
    <property type="match status" value="1"/>
</dbReference>
<dbReference type="EMBL" id="JAHRWL010000001">
    <property type="protein sequence ID" value="MBV2359290.1"/>
    <property type="molecule type" value="Genomic_DNA"/>
</dbReference>
<keyword evidence="6" id="KW-1185">Reference proteome</keyword>
<evidence type="ECO:0000313" key="6">
    <source>
        <dbReference type="Proteomes" id="UP001166293"/>
    </source>
</evidence>
<proteinExistence type="inferred from homology"/>
<keyword evidence="2" id="KW-0479">Metal-binding</keyword>
<dbReference type="Proteomes" id="UP001166293">
    <property type="component" value="Unassembled WGS sequence"/>
</dbReference>
<dbReference type="PROSITE" id="PS00629">
    <property type="entry name" value="IMP_1"/>
    <property type="match status" value="1"/>
</dbReference>
<dbReference type="PANTHER" id="PTHR20854:SF4">
    <property type="entry name" value="INOSITOL-1-MONOPHOSPHATASE-RELATED"/>
    <property type="match status" value="1"/>
</dbReference>
<accession>A0ABS6N5J7</accession>
<dbReference type="Pfam" id="PF00459">
    <property type="entry name" value="Inositol_P"/>
    <property type="match status" value="1"/>
</dbReference>
<reference evidence="5" key="1">
    <citation type="submission" date="2021-06" db="EMBL/GenBank/DDBJ databases">
        <title>Thalassococcus sp. CAU 1522 isolated from sea sand, Republic of Korea.</title>
        <authorList>
            <person name="Kim W."/>
        </authorList>
    </citation>
    <scope>NUCLEOTIDE SEQUENCE</scope>
    <source>
        <strain evidence="5">CAU 1522</strain>
    </source>
</reference>
<evidence type="ECO:0000313" key="5">
    <source>
        <dbReference type="EMBL" id="MBV2359290.1"/>
    </source>
</evidence>
<dbReference type="PANTHER" id="PTHR20854">
    <property type="entry name" value="INOSITOL MONOPHOSPHATASE"/>
    <property type="match status" value="1"/>
</dbReference>
<dbReference type="RefSeq" id="WP_217777111.1">
    <property type="nucleotide sequence ID" value="NZ_JAHRWL010000001.1"/>
</dbReference>
<dbReference type="InterPro" id="IPR000760">
    <property type="entry name" value="Inositol_monophosphatase-like"/>
</dbReference>
<dbReference type="InterPro" id="IPR020583">
    <property type="entry name" value="Inositol_monoP_metal-BS"/>
</dbReference>
<comment type="caution">
    <text evidence="5">The sequence shown here is derived from an EMBL/GenBank/DDBJ whole genome shotgun (WGS) entry which is preliminary data.</text>
</comment>
<evidence type="ECO:0000256" key="3">
    <source>
        <dbReference type="ARBA" id="ARBA00022801"/>
    </source>
</evidence>
<gene>
    <name evidence="5" type="ORF">KUH32_05870</name>
</gene>
<sequence length="285" mass="31159">MTDQLPMPVTALTRAQRNAVMNLVRRAARAEIMPRFRNLGAHQIDQKSGPQDLVTEADRAAEAMIARGLQAMFPHALIVGEEHATDHPEILDRIAEAELCFTIDPVDGTWNYAHGLPLFGVMLSILRFGLPVFGLLFDPVVGDMIWADTDTTAQLQNARRLSRPVRASAGGPVEKLVGSVPLYLVPADKQAQTAATLPRFARAVMLRCACHEYRMLAQGQLDFVLFAKMTAWDHPAGALIAKQAGGHVAMLDGSDYRGDVKSGYLLAASDAATWGRVRDVFDFLL</sequence>
<evidence type="ECO:0000256" key="1">
    <source>
        <dbReference type="ARBA" id="ARBA00009759"/>
    </source>
</evidence>
<name>A0ABS6N5J7_9RHOB</name>
<keyword evidence="4" id="KW-0460">Magnesium</keyword>
<evidence type="ECO:0000256" key="4">
    <source>
        <dbReference type="ARBA" id="ARBA00022842"/>
    </source>
</evidence>